<dbReference type="NCBIfam" id="TIGR02872">
    <property type="entry name" value="spore_ytvI"/>
    <property type="match status" value="1"/>
</dbReference>
<organism evidence="7 8">
    <name type="scientific">Paenibacillus alvei</name>
    <name type="common">Bacillus alvei</name>
    <dbReference type="NCBI Taxonomy" id="44250"/>
    <lineage>
        <taxon>Bacteria</taxon>
        <taxon>Bacillati</taxon>
        <taxon>Bacillota</taxon>
        <taxon>Bacilli</taxon>
        <taxon>Bacillales</taxon>
        <taxon>Paenibacillaceae</taxon>
        <taxon>Paenibacillus</taxon>
    </lineage>
</organism>
<evidence type="ECO:0000256" key="4">
    <source>
        <dbReference type="ARBA" id="ARBA00022989"/>
    </source>
</evidence>
<name>A0AAP7DL36_PAEAL</name>
<accession>A0AAP7DL36</accession>
<feature type="transmembrane region" description="Helical" evidence="6">
    <location>
        <begin position="169"/>
        <end position="187"/>
    </location>
</feature>
<keyword evidence="5 6" id="KW-0472">Membrane</keyword>
<dbReference type="Pfam" id="PF01594">
    <property type="entry name" value="AI-2E_transport"/>
    <property type="match status" value="1"/>
</dbReference>
<keyword evidence="3 6" id="KW-0812">Transmembrane</keyword>
<feature type="transmembrane region" description="Helical" evidence="6">
    <location>
        <begin position="65"/>
        <end position="86"/>
    </location>
</feature>
<evidence type="ECO:0000256" key="3">
    <source>
        <dbReference type="ARBA" id="ARBA00022692"/>
    </source>
</evidence>
<protein>
    <submittedName>
        <fullName evidence="7">Sporulation integral membrane protein YtvI</fullName>
    </submittedName>
</protein>
<evidence type="ECO:0000256" key="6">
    <source>
        <dbReference type="SAM" id="Phobius"/>
    </source>
</evidence>
<gene>
    <name evidence="7" type="primary">ytvI</name>
    <name evidence="7" type="ORF">HMI46_22305</name>
</gene>
<dbReference type="PANTHER" id="PTHR21716:SF68">
    <property type="entry name" value="TRANSPORT PROTEIN YTVI-RELATED"/>
    <property type="match status" value="1"/>
</dbReference>
<feature type="transmembrane region" description="Helical" evidence="6">
    <location>
        <begin position="229"/>
        <end position="248"/>
    </location>
</feature>
<dbReference type="RefSeq" id="WP_163978330.1">
    <property type="nucleotide sequence ID" value="NZ_JABFOR010000040.1"/>
</dbReference>
<evidence type="ECO:0000313" key="7">
    <source>
        <dbReference type="EMBL" id="NOJ73269.1"/>
    </source>
</evidence>
<keyword evidence="4 6" id="KW-1133">Transmembrane helix</keyword>
<dbReference type="InterPro" id="IPR002549">
    <property type="entry name" value="AI-2E-like"/>
</dbReference>
<dbReference type="EMBL" id="JABFOR010000040">
    <property type="protein sequence ID" value="NOJ73269.1"/>
    <property type="molecule type" value="Genomic_DNA"/>
</dbReference>
<evidence type="ECO:0000256" key="2">
    <source>
        <dbReference type="ARBA" id="ARBA00009773"/>
    </source>
</evidence>
<dbReference type="PANTHER" id="PTHR21716">
    <property type="entry name" value="TRANSMEMBRANE PROTEIN"/>
    <property type="match status" value="1"/>
</dbReference>
<dbReference type="GO" id="GO:0016020">
    <property type="term" value="C:membrane"/>
    <property type="evidence" value="ECO:0007669"/>
    <property type="project" value="UniProtKB-SubCell"/>
</dbReference>
<feature type="transmembrane region" description="Helical" evidence="6">
    <location>
        <begin position="286"/>
        <end position="306"/>
    </location>
</feature>
<evidence type="ECO:0000313" key="8">
    <source>
        <dbReference type="Proteomes" id="UP000552038"/>
    </source>
</evidence>
<dbReference type="Proteomes" id="UP000552038">
    <property type="component" value="Unassembled WGS sequence"/>
</dbReference>
<dbReference type="AlphaFoldDB" id="A0AAP7DL36"/>
<reference evidence="7 8" key="1">
    <citation type="submission" date="2020-05" db="EMBL/GenBank/DDBJ databases">
        <title>Whole genome sequencing and identification of novel metabolites from Paenibacillus alvei strain JR949.</title>
        <authorList>
            <person name="Rajendhran J."/>
            <person name="Sree Pranav P."/>
            <person name="Mahalakshmi B."/>
            <person name="Karthikeyan R."/>
        </authorList>
    </citation>
    <scope>NUCLEOTIDE SEQUENCE [LARGE SCALE GENOMIC DNA]</scope>
    <source>
        <strain evidence="7 8">JR949</strain>
    </source>
</reference>
<feature type="transmembrane region" description="Helical" evidence="6">
    <location>
        <begin position="254"/>
        <end position="279"/>
    </location>
</feature>
<evidence type="ECO:0000256" key="1">
    <source>
        <dbReference type="ARBA" id="ARBA00004141"/>
    </source>
</evidence>
<proteinExistence type="inferred from homology"/>
<evidence type="ECO:0000256" key="5">
    <source>
        <dbReference type="ARBA" id="ARBA00023136"/>
    </source>
</evidence>
<feature type="transmembrane region" description="Helical" evidence="6">
    <location>
        <begin position="12"/>
        <end position="45"/>
    </location>
</feature>
<dbReference type="GO" id="GO:0055085">
    <property type="term" value="P:transmembrane transport"/>
    <property type="evidence" value="ECO:0007669"/>
    <property type="project" value="TreeGrafter"/>
</dbReference>
<sequence>MPIFNTTLVHRIFRAAWVLILVAAVAAVFYFGFSIICPFLIAWLLAYMMNPIVRFLENRWKFRRGFAVMTALLLFAAIIAGILYIFTTKIISESWHIMGIVQNQIMEWRAQAEAYFYSAEFQHLLSDLNDTFNFADLKSSLSKYTGTIASGGTLIVAYLFNFLKATVLFLPKLAVITVIVLVATFLISKQWNMISSKGTAMIPERVRRSLGVVTSDLQNAVFGYIKGHIILSSITALVFFLGLLVLGVEYAFTIALIGGLVDLIPLVGIPAIVVPWAIFAYVEGNVFLGTGLLIMWPIILVTRHAFEPKVYGDSIGLNPLMLLFFLYAGLKLFGVPGIIIGILSLVVLTALEKAHVFRDVWRYIMTGSFFSKEEDQAAVSLID</sequence>
<comment type="similarity">
    <text evidence="2">Belongs to the autoinducer-2 exporter (AI-2E) (TC 2.A.86) family.</text>
</comment>
<comment type="subcellular location">
    <subcellularLocation>
        <location evidence="1">Membrane</location>
        <topology evidence="1">Multi-pass membrane protein</topology>
    </subcellularLocation>
</comment>
<feature type="transmembrane region" description="Helical" evidence="6">
    <location>
        <begin position="326"/>
        <end position="351"/>
    </location>
</feature>
<comment type="caution">
    <text evidence="7">The sequence shown here is derived from an EMBL/GenBank/DDBJ whole genome shotgun (WGS) entry which is preliminary data.</text>
</comment>
<dbReference type="InterPro" id="IPR014227">
    <property type="entry name" value="YtvI-like"/>
</dbReference>